<organism evidence="1 2">
    <name type="scientific">Peptoclostridium acidaminophilum DSM 3953</name>
    <dbReference type="NCBI Taxonomy" id="1286171"/>
    <lineage>
        <taxon>Bacteria</taxon>
        <taxon>Bacillati</taxon>
        <taxon>Bacillota</taxon>
        <taxon>Clostridia</taxon>
        <taxon>Peptostreptococcales</taxon>
        <taxon>Peptoclostridiaceae</taxon>
        <taxon>Peptoclostridium</taxon>
    </lineage>
</organism>
<dbReference type="AlphaFoldDB" id="W8UAI8"/>
<evidence type="ECO:0000313" key="2">
    <source>
        <dbReference type="Proteomes" id="UP000019591"/>
    </source>
</evidence>
<dbReference type="RefSeq" id="WP_084481292.1">
    <property type="nucleotide sequence ID" value="NZ_CP007453.1"/>
</dbReference>
<proteinExistence type="predicted"/>
<keyword evidence="1" id="KW-0614">Plasmid</keyword>
<geneLocation type="plasmid" evidence="1 2">
    <name>EAL2_808p</name>
</geneLocation>
<evidence type="ECO:0008006" key="3">
    <source>
        <dbReference type="Google" id="ProtNLM"/>
    </source>
</evidence>
<dbReference type="Proteomes" id="UP000019591">
    <property type="component" value="Plasmid EAL2_808p"/>
</dbReference>
<dbReference type="KEGG" id="eac:EAL2_808p03060"/>
<sequence>MANIIVGGIFFAIVGYGAYKSISSMKNNTCPGCSGGCSHQCKGCQIKLK</sequence>
<dbReference type="EMBL" id="CP007453">
    <property type="protein sequence ID" value="AHM57811.1"/>
    <property type="molecule type" value="Genomic_DNA"/>
</dbReference>
<gene>
    <name evidence="1" type="ORF">EAL2_808p03060</name>
</gene>
<reference evidence="1 2" key="1">
    <citation type="journal article" date="2014" name="Genome Announc.">
        <title>Complete Genome Sequence of Amino Acid-Utilizing Eubacterium acidaminophilum al-2 (DSM 3953).</title>
        <authorList>
            <person name="Poehlein A."/>
            <person name="Andreesen J.R."/>
            <person name="Daniel R."/>
        </authorList>
    </citation>
    <scope>NUCLEOTIDE SEQUENCE [LARGE SCALE GENOMIC DNA]</scope>
    <source>
        <strain evidence="1 2">DSM 3953</strain>
        <plasmid evidence="2">Plasmid EAL2_808p</plasmid>
    </source>
</reference>
<accession>W8UAI8</accession>
<keyword evidence="2" id="KW-1185">Reference proteome</keyword>
<protein>
    <recommendedName>
        <fullName evidence="3">FeoB-associated Cys-rich membrane protein</fullName>
    </recommendedName>
</protein>
<name>W8UAI8_PEPAC</name>
<dbReference type="PATRIC" id="fig|1286171.3.peg.2482"/>
<dbReference type="Pfam" id="PF12669">
    <property type="entry name" value="FeoB_associated"/>
    <property type="match status" value="1"/>
</dbReference>
<evidence type="ECO:0000313" key="1">
    <source>
        <dbReference type="EMBL" id="AHM57811.1"/>
    </source>
</evidence>
<dbReference type="HOGENOM" id="CLU_3135756_0_0_9"/>